<keyword evidence="1" id="KW-0812">Transmembrane</keyword>
<evidence type="ECO:0000313" key="3">
    <source>
        <dbReference type="Proteomes" id="UP000245728"/>
    </source>
</evidence>
<sequence length="157" mass="17813">MKAVQWVRWLILALFVTALVAGIIYMQSRAPSEQDSGFLRKAAMFASHAESAHWQWAAEGRPDRILLLLFDERGIERDRRPVAMSPEGWPVAERSNQGCARLWQQVIGEAPRMNQQRIRTEYIGPDDPDQSDLGGCRYAVSMGPSFTYDMNTGKVTR</sequence>
<accession>A0A2S2DZF6</accession>
<gene>
    <name evidence="2" type="ORF">HMF8227_00280</name>
</gene>
<evidence type="ECO:0000313" key="2">
    <source>
        <dbReference type="EMBL" id="AWL10788.1"/>
    </source>
</evidence>
<dbReference type="OrthoDB" id="6227360at2"/>
<dbReference type="AlphaFoldDB" id="A0A2S2DZF6"/>
<keyword evidence="1" id="KW-1133">Transmembrane helix</keyword>
<organism evidence="2 3">
    <name type="scientific">Saliniradius amylolyticus</name>
    <dbReference type="NCBI Taxonomy" id="2183582"/>
    <lineage>
        <taxon>Bacteria</taxon>
        <taxon>Pseudomonadati</taxon>
        <taxon>Pseudomonadota</taxon>
        <taxon>Gammaproteobacteria</taxon>
        <taxon>Alteromonadales</taxon>
        <taxon>Alteromonadaceae</taxon>
        <taxon>Saliniradius</taxon>
    </lineage>
</organism>
<name>A0A2S2DZF6_9ALTE</name>
<protein>
    <submittedName>
        <fullName evidence="2">Uncharacterized protein</fullName>
    </submittedName>
</protein>
<reference evidence="2 3" key="1">
    <citation type="submission" date="2018-05" db="EMBL/GenBank/DDBJ databases">
        <title>Salinimonas sp. HMF8227 Genome sequencing and assembly.</title>
        <authorList>
            <person name="Kang H."/>
            <person name="Kang J."/>
            <person name="Cha I."/>
            <person name="Kim H."/>
            <person name="Joh K."/>
        </authorList>
    </citation>
    <scope>NUCLEOTIDE SEQUENCE [LARGE SCALE GENOMIC DNA]</scope>
    <source>
        <strain evidence="2 3">HMF8227</strain>
    </source>
</reference>
<keyword evidence="3" id="KW-1185">Reference proteome</keyword>
<keyword evidence="1" id="KW-0472">Membrane</keyword>
<dbReference type="RefSeq" id="WP_109338477.1">
    <property type="nucleotide sequence ID" value="NZ_CP029347.1"/>
</dbReference>
<dbReference type="EMBL" id="CP029347">
    <property type="protein sequence ID" value="AWL10788.1"/>
    <property type="molecule type" value="Genomic_DNA"/>
</dbReference>
<evidence type="ECO:0000256" key="1">
    <source>
        <dbReference type="SAM" id="Phobius"/>
    </source>
</evidence>
<dbReference type="KEGG" id="salh:HMF8227_00280"/>
<dbReference type="Proteomes" id="UP000245728">
    <property type="component" value="Chromosome"/>
</dbReference>
<feature type="transmembrane region" description="Helical" evidence="1">
    <location>
        <begin position="6"/>
        <end position="26"/>
    </location>
</feature>
<proteinExistence type="predicted"/>